<dbReference type="Proteomes" id="UP000438448">
    <property type="component" value="Unassembled WGS sequence"/>
</dbReference>
<reference evidence="1 2" key="1">
    <citation type="submission" date="2019-10" db="EMBL/GenBank/DDBJ databases">
        <title>Nocardia macrotermitis sp. nov. and Nocardia aurantia sp. nov., isolated from the gut of fungus growing-termite Macrotermes natalensis.</title>
        <authorList>
            <person name="Benndorf R."/>
            <person name="Schwitalla J."/>
            <person name="Martin K."/>
            <person name="De Beer W."/>
            <person name="Kaster A.-K."/>
            <person name="Vollmers J."/>
            <person name="Poulsen M."/>
            <person name="Beemelmanns C."/>
        </authorList>
    </citation>
    <scope>NUCLEOTIDE SEQUENCE [LARGE SCALE GENOMIC DNA]</scope>
    <source>
        <strain evidence="1 2">RB20</strain>
    </source>
</reference>
<evidence type="ECO:0000313" key="2">
    <source>
        <dbReference type="Proteomes" id="UP000438448"/>
    </source>
</evidence>
<name>A0A7K0CWY6_9NOCA</name>
<gene>
    <name evidence="1" type="ORF">NRB20_10960</name>
</gene>
<protein>
    <submittedName>
        <fullName evidence="1">Uncharacterized protein</fullName>
    </submittedName>
</protein>
<evidence type="ECO:0000313" key="1">
    <source>
        <dbReference type="EMBL" id="MQY18027.1"/>
    </source>
</evidence>
<proteinExistence type="predicted"/>
<keyword evidence="2" id="KW-1185">Reference proteome</keyword>
<dbReference type="EMBL" id="WEGK01000002">
    <property type="protein sequence ID" value="MQY18027.1"/>
    <property type="molecule type" value="Genomic_DNA"/>
</dbReference>
<accession>A0A7K0CWY6</accession>
<sequence>MNPATHGVRIHTADDQVSIADGFRDTARLPIPQETR</sequence>
<comment type="caution">
    <text evidence="1">The sequence shown here is derived from an EMBL/GenBank/DDBJ whole genome shotgun (WGS) entry which is preliminary data.</text>
</comment>
<dbReference type="AlphaFoldDB" id="A0A7K0CWY6"/>
<organism evidence="1 2">
    <name type="scientific">Nocardia macrotermitis</name>
    <dbReference type="NCBI Taxonomy" id="2585198"/>
    <lineage>
        <taxon>Bacteria</taxon>
        <taxon>Bacillati</taxon>
        <taxon>Actinomycetota</taxon>
        <taxon>Actinomycetes</taxon>
        <taxon>Mycobacteriales</taxon>
        <taxon>Nocardiaceae</taxon>
        <taxon>Nocardia</taxon>
    </lineage>
</organism>